<dbReference type="Gene3D" id="1.10.260.40">
    <property type="entry name" value="lambda repressor-like DNA-binding domains"/>
    <property type="match status" value="1"/>
</dbReference>
<reference evidence="2" key="1">
    <citation type="journal article" date="2014" name="Int. J. Syst. Evol. Microbiol.">
        <title>Complete genome sequence of Corynebacterium casei LMG S-19264T (=DSM 44701T), isolated from a smear-ripened cheese.</title>
        <authorList>
            <consortium name="US DOE Joint Genome Institute (JGI-PGF)"/>
            <person name="Walter F."/>
            <person name="Albersmeier A."/>
            <person name="Kalinowski J."/>
            <person name="Ruckert C."/>
        </authorList>
    </citation>
    <scope>NUCLEOTIDE SEQUENCE</scope>
    <source>
        <strain evidence="2">JCM 13064</strain>
    </source>
</reference>
<sequence>MPAGHSPSVRGRQLISELKRLREAAQLIQSEVAKQLDWHPTKVFRIETGRNSPHPNDVRGLLDLYGVTDPKEREGLIQLAREARKHGWWYSYRDILPSQYQVYIGLESEAASIRNFELAAVPGLLQTEDYTRALIGSGPQELDPGEIERRVEVRMTRQKVLEASDRPQLWAILDEAVLRRPVGGAHVLRTQLRHLLDASQQAKTTIQVVPFQRGAHPGMIGPFVLLGFSDPSDLDVVYMETIAGNLYVDESAEVGHYATAFHHLMAEALNVKETRDMLNAAMHELE</sequence>
<keyword evidence="3" id="KW-1185">Reference proteome</keyword>
<dbReference type="GO" id="GO:0003677">
    <property type="term" value="F:DNA binding"/>
    <property type="evidence" value="ECO:0007669"/>
    <property type="project" value="InterPro"/>
</dbReference>
<reference evidence="2" key="2">
    <citation type="submission" date="2020-09" db="EMBL/GenBank/DDBJ databases">
        <authorList>
            <person name="Sun Q."/>
            <person name="Ohkuma M."/>
        </authorList>
    </citation>
    <scope>NUCLEOTIDE SEQUENCE</scope>
    <source>
        <strain evidence="2">JCM 13064</strain>
    </source>
</reference>
<dbReference type="RefSeq" id="WP_189166691.1">
    <property type="nucleotide sequence ID" value="NZ_BMNT01000043.1"/>
</dbReference>
<dbReference type="Proteomes" id="UP000645217">
    <property type="component" value="Unassembled WGS sequence"/>
</dbReference>
<dbReference type="InterPro" id="IPR010982">
    <property type="entry name" value="Lambda_DNA-bd_dom_sf"/>
</dbReference>
<accession>A0A917RK90</accession>
<dbReference type="AlphaFoldDB" id="A0A917RK90"/>
<gene>
    <name evidence="2" type="ORF">GCM10007964_62920</name>
</gene>
<evidence type="ECO:0000313" key="2">
    <source>
        <dbReference type="EMBL" id="GGL12275.1"/>
    </source>
</evidence>
<name>A0A917RK90_9ACTN</name>
<dbReference type="InterPro" id="IPR043917">
    <property type="entry name" value="DUF5753"/>
</dbReference>
<dbReference type="SMART" id="SM00530">
    <property type="entry name" value="HTH_XRE"/>
    <property type="match status" value="1"/>
</dbReference>
<comment type="caution">
    <text evidence="2">The sequence shown here is derived from an EMBL/GenBank/DDBJ whole genome shotgun (WGS) entry which is preliminary data.</text>
</comment>
<dbReference type="EMBL" id="BMNT01000043">
    <property type="protein sequence ID" value="GGL12275.1"/>
    <property type="molecule type" value="Genomic_DNA"/>
</dbReference>
<dbReference type="SUPFAM" id="SSF47413">
    <property type="entry name" value="lambda repressor-like DNA-binding domains"/>
    <property type="match status" value="1"/>
</dbReference>
<organism evidence="2 3">
    <name type="scientific">Sphaerisporangium melleum</name>
    <dbReference type="NCBI Taxonomy" id="321316"/>
    <lineage>
        <taxon>Bacteria</taxon>
        <taxon>Bacillati</taxon>
        <taxon>Actinomycetota</taxon>
        <taxon>Actinomycetes</taxon>
        <taxon>Streptosporangiales</taxon>
        <taxon>Streptosporangiaceae</taxon>
        <taxon>Sphaerisporangium</taxon>
    </lineage>
</organism>
<dbReference type="CDD" id="cd00093">
    <property type="entry name" value="HTH_XRE"/>
    <property type="match status" value="1"/>
</dbReference>
<dbReference type="Pfam" id="PF19054">
    <property type="entry name" value="DUF5753"/>
    <property type="match status" value="1"/>
</dbReference>
<proteinExistence type="predicted"/>
<protein>
    <submittedName>
        <fullName evidence="2">Transcriptional regulator</fullName>
    </submittedName>
</protein>
<evidence type="ECO:0000313" key="3">
    <source>
        <dbReference type="Proteomes" id="UP000645217"/>
    </source>
</evidence>
<feature type="domain" description="HTH cro/C1-type" evidence="1">
    <location>
        <begin position="18"/>
        <end position="73"/>
    </location>
</feature>
<dbReference type="PROSITE" id="PS50943">
    <property type="entry name" value="HTH_CROC1"/>
    <property type="match status" value="1"/>
</dbReference>
<dbReference type="Pfam" id="PF13560">
    <property type="entry name" value="HTH_31"/>
    <property type="match status" value="1"/>
</dbReference>
<dbReference type="InterPro" id="IPR001387">
    <property type="entry name" value="Cro/C1-type_HTH"/>
</dbReference>
<evidence type="ECO:0000259" key="1">
    <source>
        <dbReference type="PROSITE" id="PS50943"/>
    </source>
</evidence>